<protein>
    <recommendedName>
        <fullName evidence="5">DNA-binding protein</fullName>
    </recommendedName>
</protein>
<evidence type="ECO:0008006" key="5">
    <source>
        <dbReference type="Google" id="ProtNLM"/>
    </source>
</evidence>
<dbReference type="PANTHER" id="PTHR34075">
    <property type="entry name" value="BLR3430 PROTEIN"/>
    <property type="match status" value="1"/>
</dbReference>
<evidence type="ECO:0000259" key="2">
    <source>
        <dbReference type="Pfam" id="PF12172"/>
    </source>
</evidence>
<evidence type="ECO:0000313" key="4">
    <source>
        <dbReference type="Proteomes" id="UP000273675"/>
    </source>
</evidence>
<accession>A0A495D5G0</accession>
<dbReference type="InterPro" id="IPR002878">
    <property type="entry name" value="ChsH2_C"/>
</dbReference>
<dbReference type="InterPro" id="IPR012340">
    <property type="entry name" value="NA-bd_OB-fold"/>
</dbReference>
<dbReference type="Pfam" id="PF01796">
    <property type="entry name" value="OB_ChsH2_C"/>
    <property type="match status" value="1"/>
</dbReference>
<dbReference type="Pfam" id="PF12172">
    <property type="entry name" value="zf-ChsH2"/>
    <property type="match status" value="1"/>
</dbReference>
<name>A0A495D5G0_9PROT</name>
<comment type="caution">
    <text evidence="3">The sequence shown here is derived from an EMBL/GenBank/DDBJ whole genome shotgun (WGS) entry which is preliminary data.</text>
</comment>
<feature type="domain" description="ChsH2 C-terminal OB-fold" evidence="1">
    <location>
        <begin position="58"/>
        <end position="112"/>
    </location>
</feature>
<dbReference type="RefSeq" id="WP_121211863.1">
    <property type="nucleotide sequence ID" value="NZ_RBIM01000005.1"/>
</dbReference>
<feature type="domain" description="ChsH2 rubredoxin-like zinc ribbon" evidence="2">
    <location>
        <begin position="19"/>
        <end position="53"/>
    </location>
</feature>
<organism evidence="3 4">
    <name type="scientific">Maricaulis maris</name>
    <dbReference type="NCBI Taxonomy" id="74318"/>
    <lineage>
        <taxon>Bacteria</taxon>
        <taxon>Pseudomonadati</taxon>
        <taxon>Pseudomonadota</taxon>
        <taxon>Alphaproteobacteria</taxon>
        <taxon>Maricaulales</taxon>
        <taxon>Maricaulaceae</taxon>
        <taxon>Maricaulis</taxon>
    </lineage>
</organism>
<dbReference type="AlphaFoldDB" id="A0A495D5G0"/>
<proteinExistence type="predicted"/>
<dbReference type="InterPro" id="IPR022002">
    <property type="entry name" value="ChsH2_Znr"/>
</dbReference>
<dbReference type="InterPro" id="IPR052513">
    <property type="entry name" value="Thioester_dehydratase-like"/>
</dbReference>
<dbReference type="OrthoDB" id="3182121at2"/>
<reference evidence="3 4" key="1">
    <citation type="submission" date="2018-10" db="EMBL/GenBank/DDBJ databases">
        <title>Genomic Encyclopedia of Type Strains, Phase IV (KMG-IV): sequencing the most valuable type-strain genomes for metagenomic binning, comparative biology and taxonomic classification.</title>
        <authorList>
            <person name="Goeker M."/>
        </authorList>
    </citation>
    <scope>NUCLEOTIDE SEQUENCE [LARGE SCALE GENOMIC DNA]</scope>
    <source>
        <strain evidence="3 4">DSM 4734</strain>
    </source>
</reference>
<dbReference type="SUPFAM" id="SSF50249">
    <property type="entry name" value="Nucleic acid-binding proteins"/>
    <property type="match status" value="1"/>
</dbReference>
<dbReference type="EMBL" id="RBIM01000005">
    <property type="protein sequence ID" value="RKQ96250.1"/>
    <property type="molecule type" value="Genomic_DNA"/>
</dbReference>
<dbReference type="Gene3D" id="6.10.30.10">
    <property type="match status" value="1"/>
</dbReference>
<gene>
    <name evidence="3" type="ORF">C7435_2502</name>
</gene>
<evidence type="ECO:0000313" key="3">
    <source>
        <dbReference type="EMBL" id="RKQ96250.1"/>
    </source>
</evidence>
<dbReference type="PANTHER" id="PTHR34075:SF5">
    <property type="entry name" value="BLR3430 PROTEIN"/>
    <property type="match status" value="1"/>
</dbReference>
<sequence>MSARKRPAPQPNPETQAFWDGLGEGVLRIKTCGNCHEGHYYPRHICPHCGSADTRWLDTAGTGEIYSLSVMRRGEGAPFAVAYVTLDEGPSVLTNLVADDLDALAIGQRVRLAPQPGDADDIGDGPALPVFAAIGD</sequence>
<evidence type="ECO:0000259" key="1">
    <source>
        <dbReference type="Pfam" id="PF01796"/>
    </source>
</evidence>
<dbReference type="Proteomes" id="UP000273675">
    <property type="component" value="Unassembled WGS sequence"/>
</dbReference>